<dbReference type="AlphaFoldDB" id="A0A068X1T1"/>
<accession>A0A068X1T1</accession>
<reference evidence="3" key="3">
    <citation type="submission" date="2020-10" db="UniProtKB">
        <authorList>
            <consortium name="WormBaseParasite"/>
        </authorList>
    </citation>
    <scope>IDENTIFICATION</scope>
</reference>
<evidence type="ECO:0000313" key="3">
    <source>
        <dbReference type="WBParaSite" id="EgrG_000052600"/>
    </source>
</evidence>
<reference evidence="1 2" key="1">
    <citation type="journal article" date="2013" name="Nature">
        <title>The genomes of four tapeworm species reveal adaptations to parasitism.</title>
        <authorList>
            <person name="Tsai I.J."/>
            <person name="Zarowiecki M."/>
            <person name="Holroyd N."/>
            <person name="Garciarrubio A."/>
            <person name="Sanchez-Flores A."/>
            <person name="Brooks K.L."/>
            <person name="Tracey A."/>
            <person name="Bobes R.J."/>
            <person name="Fragoso G."/>
            <person name="Sciutto E."/>
            <person name="Aslett M."/>
            <person name="Beasley H."/>
            <person name="Bennett H.M."/>
            <person name="Cai J."/>
            <person name="Camicia F."/>
            <person name="Clark R."/>
            <person name="Cucher M."/>
            <person name="De Silva N."/>
            <person name="Day T.A."/>
            <person name="Deplazes P."/>
            <person name="Estrada K."/>
            <person name="Fernandez C."/>
            <person name="Holland P.W."/>
            <person name="Hou J."/>
            <person name="Hu S."/>
            <person name="Huckvale T."/>
            <person name="Hung S.S."/>
            <person name="Kamenetzky L."/>
            <person name="Keane J.A."/>
            <person name="Kiss F."/>
            <person name="Koziol U."/>
            <person name="Lambert O."/>
            <person name="Liu K."/>
            <person name="Luo X."/>
            <person name="Luo Y."/>
            <person name="Macchiaroli N."/>
            <person name="Nichol S."/>
            <person name="Paps J."/>
            <person name="Parkinson J."/>
            <person name="Pouchkina-Stantcheva N."/>
            <person name="Riddiford N."/>
            <person name="Rosenzvit M."/>
            <person name="Salinas G."/>
            <person name="Wasmuth J.D."/>
            <person name="Zamanian M."/>
            <person name="Zheng Y."/>
            <person name="Cai X."/>
            <person name="Soberon X."/>
            <person name="Olson P.D."/>
            <person name="Laclette J.P."/>
            <person name="Brehm K."/>
            <person name="Berriman M."/>
            <person name="Garciarrubio A."/>
            <person name="Bobes R.J."/>
            <person name="Fragoso G."/>
            <person name="Sanchez-Flores A."/>
            <person name="Estrada K."/>
            <person name="Cevallos M.A."/>
            <person name="Morett E."/>
            <person name="Gonzalez V."/>
            <person name="Portillo T."/>
            <person name="Ochoa-Leyva A."/>
            <person name="Jose M.V."/>
            <person name="Sciutto E."/>
            <person name="Landa A."/>
            <person name="Jimenez L."/>
            <person name="Valdes V."/>
            <person name="Carrero J.C."/>
            <person name="Larralde C."/>
            <person name="Morales-Montor J."/>
            <person name="Limon-Lason J."/>
            <person name="Soberon X."/>
            <person name="Laclette J.P."/>
        </authorList>
    </citation>
    <scope>NUCLEOTIDE SEQUENCE [LARGE SCALE GENOMIC DNA]</scope>
</reference>
<dbReference type="Proteomes" id="UP000492820">
    <property type="component" value="Unassembled WGS sequence"/>
</dbReference>
<sequence length="73" mass="8009">MIYWSRINVLTFQVRDTTNCLHFKFFILDGQNGHVQGAAISVGSELIALPVGPPVHAACSGSCNRLIDETQHI</sequence>
<gene>
    <name evidence="1" type="ORF">EgrG_000052600</name>
</gene>
<proteinExistence type="predicted"/>
<reference evidence="1" key="2">
    <citation type="submission" date="2014-06" db="EMBL/GenBank/DDBJ databases">
        <authorList>
            <person name="Aslett M."/>
        </authorList>
    </citation>
    <scope>NUCLEOTIDE SEQUENCE</scope>
</reference>
<name>A0A068X1T1_ECHGR</name>
<evidence type="ECO:0000313" key="1">
    <source>
        <dbReference type="EMBL" id="CDS23943.1"/>
    </source>
</evidence>
<dbReference type="EMBL" id="LK028596">
    <property type="protein sequence ID" value="CDS23943.1"/>
    <property type="molecule type" value="Genomic_DNA"/>
</dbReference>
<dbReference type="WBParaSite" id="EgrG_000052600">
    <property type="protein sequence ID" value="EgrG_000052600"/>
    <property type="gene ID" value="EgrG_000052600"/>
</dbReference>
<evidence type="ECO:0000313" key="2">
    <source>
        <dbReference type="Proteomes" id="UP000492820"/>
    </source>
</evidence>
<protein>
    <submittedName>
        <fullName evidence="1 3">NAD specific glutamate dehydrogenase</fullName>
    </submittedName>
</protein>
<organism evidence="1">
    <name type="scientific">Echinococcus granulosus</name>
    <name type="common">Hydatid tapeworm</name>
    <dbReference type="NCBI Taxonomy" id="6210"/>
    <lineage>
        <taxon>Eukaryota</taxon>
        <taxon>Metazoa</taxon>
        <taxon>Spiralia</taxon>
        <taxon>Lophotrochozoa</taxon>
        <taxon>Platyhelminthes</taxon>
        <taxon>Cestoda</taxon>
        <taxon>Eucestoda</taxon>
        <taxon>Cyclophyllidea</taxon>
        <taxon>Taeniidae</taxon>
        <taxon>Echinococcus</taxon>
        <taxon>Echinococcus granulosus group</taxon>
    </lineage>
</organism>